<sequence length="323" mass="37327">MWVSIFYRSQISPFTRVERLSCALVYICLTMIANAMFYKTEADYETPPLIQAGPFRFTAQQIYVSIICALITTPPVMLLISIFKQTKRRQDMLCKCCTCPGVCCRFPCSSKKRDTSPDFTKQLRSIILTPEVPEFTGARLPWWFIIFGWFLVVAGTLVPSFFVLLYSMQWGKQKSEEWLTSFLLSIFESMLFVDPIMVMCFAFVLACLFRKSKGDAKVAMDTVVKNYKKLTGDNKATSWNVSMAMMPKEMKKAAKQRRLELNLIKCILDFILTTLLMFIVCVIAFANRDDIARYMGSTADWFLHDIRGRRIQECESGHRRRIT</sequence>
<dbReference type="GO" id="GO:0050982">
    <property type="term" value="P:detection of mechanical stimulus"/>
    <property type="evidence" value="ECO:0007669"/>
    <property type="project" value="TreeGrafter"/>
</dbReference>
<dbReference type="OrthoDB" id="444119at2759"/>
<feature type="transmembrane region" description="Helical" evidence="1">
    <location>
        <begin position="62"/>
        <end position="83"/>
    </location>
</feature>
<dbReference type="Proteomes" id="UP000828390">
    <property type="component" value="Unassembled WGS sequence"/>
</dbReference>
<organism evidence="2 3">
    <name type="scientific">Dreissena polymorpha</name>
    <name type="common">Zebra mussel</name>
    <name type="synonym">Mytilus polymorpha</name>
    <dbReference type="NCBI Taxonomy" id="45954"/>
    <lineage>
        <taxon>Eukaryota</taxon>
        <taxon>Metazoa</taxon>
        <taxon>Spiralia</taxon>
        <taxon>Lophotrochozoa</taxon>
        <taxon>Mollusca</taxon>
        <taxon>Bivalvia</taxon>
        <taxon>Autobranchia</taxon>
        <taxon>Heteroconchia</taxon>
        <taxon>Euheterodonta</taxon>
        <taxon>Imparidentia</taxon>
        <taxon>Neoheterodontei</taxon>
        <taxon>Myida</taxon>
        <taxon>Dreissenoidea</taxon>
        <taxon>Dreissenidae</taxon>
        <taxon>Dreissena</taxon>
    </lineage>
</organism>
<reference evidence="2" key="2">
    <citation type="submission" date="2020-11" db="EMBL/GenBank/DDBJ databases">
        <authorList>
            <person name="McCartney M.A."/>
            <person name="Auch B."/>
            <person name="Kono T."/>
            <person name="Mallez S."/>
            <person name="Becker A."/>
            <person name="Gohl D.M."/>
            <person name="Silverstein K.A.T."/>
            <person name="Koren S."/>
            <person name="Bechman K.B."/>
            <person name="Herman A."/>
            <person name="Abrahante J.E."/>
            <person name="Garbe J."/>
        </authorList>
    </citation>
    <scope>NUCLEOTIDE SEQUENCE</scope>
    <source>
        <strain evidence="2">Duluth1</strain>
        <tissue evidence="2">Whole animal</tissue>
    </source>
</reference>
<keyword evidence="1" id="KW-0812">Transmembrane</keyword>
<dbReference type="GO" id="GO:0005262">
    <property type="term" value="F:calcium channel activity"/>
    <property type="evidence" value="ECO:0007669"/>
    <property type="project" value="TreeGrafter"/>
</dbReference>
<name>A0A9D4EYI3_DREPO</name>
<dbReference type="PANTHER" id="PTHR10877">
    <property type="entry name" value="POLYCYSTIN FAMILY MEMBER"/>
    <property type="match status" value="1"/>
</dbReference>
<feature type="transmembrane region" description="Helical" evidence="1">
    <location>
        <begin position="20"/>
        <end position="38"/>
    </location>
</feature>
<evidence type="ECO:0000313" key="3">
    <source>
        <dbReference type="Proteomes" id="UP000828390"/>
    </source>
</evidence>
<evidence type="ECO:0000256" key="1">
    <source>
        <dbReference type="SAM" id="Phobius"/>
    </source>
</evidence>
<accession>A0A9D4EYI3</accession>
<dbReference type="AlphaFoldDB" id="A0A9D4EYI3"/>
<keyword evidence="1" id="KW-1133">Transmembrane helix</keyword>
<feature type="transmembrane region" description="Helical" evidence="1">
    <location>
        <begin position="266"/>
        <end position="286"/>
    </location>
</feature>
<comment type="caution">
    <text evidence="2">The sequence shown here is derived from an EMBL/GenBank/DDBJ whole genome shotgun (WGS) entry which is preliminary data.</text>
</comment>
<keyword evidence="3" id="KW-1185">Reference proteome</keyword>
<proteinExistence type="predicted"/>
<keyword evidence="1" id="KW-0472">Membrane</keyword>
<protein>
    <submittedName>
        <fullName evidence="2">Uncharacterized protein</fullName>
    </submittedName>
</protein>
<dbReference type="EMBL" id="JAIWYP010000008">
    <property type="protein sequence ID" value="KAH3789114.1"/>
    <property type="molecule type" value="Genomic_DNA"/>
</dbReference>
<evidence type="ECO:0000313" key="2">
    <source>
        <dbReference type="EMBL" id="KAH3789114.1"/>
    </source>
</evidence>
<feature type="transmembrane region" description="Helical" evidence="1">
    <location>
        <begin position="142"/>
        <end position="166"/>
    </location>
</feature>
<reference evidence="2" key="1">
    <citation type="journal article" date="2019" name="bioRxiv">
        <title>The Genome of the Zebra Mussel, Dreissena polymorpha: A Resource for Invasive Species Research.</title>
        <authorList>
            <person name="McCartney M.A."/>
            <person name="Auch B."/>
            <person name="Kono T."/>
            <person name="Mallez S."/>
            <person name="Zhang Y."/>
            <person name="Obille A."/>
            <person name="Becker A."/>
            <person name="Abrahante J.E."/>
            <person name="Garbe J."/>
            <person name="Badalamenti J.P."/>
            <person name="Herman A."/>
            <person name="Mangelson H."/>
            <person name="Liachko I."/>
            <person name="Sullivan S."/>
            <person name="Sone E.D."/>
            <person name="Koren S."/>
            <person name="Silverstein K.A.T."/>
            <person name="Beckman K.B."/>
            <person name="Gohl D.M."/>
        </authorList>
    </citation>
    <scope>NUCLEOTIDE SEQUENCE</scope>
    <source>
        <strain evidence="2">Duluth1</strain>
        <tissue evidence="2">Whole animal</tissue>
    </source>
</reference>
<gene>
    <name evidence="2" type="ORF">DPMN_167284</name>
</gene>
<dbReference type="PANTHER" id="PTHR10877:SF150">
    <property type="entry name" value="REJ DOMAIN-CONTAINING PROTEIN"/>
    <property type="match status" value="1"/>
</dbReference>
<dbReference type="InterPro" id="IPR051223">
    <property type="entry name" value="Polycystin"/>
</dbReference>
<feature type="transmembrane region" description="Helical" evidence="1">
    <location>
        <begin position="186"/>
        <end position="209"/>
    </location>
</feature>
<dbReference type="GO" id="GO:0016020">
    <property type="term" value="C:membrane"/>
    <property type="evidence" value="ECO:0007669"/>
    <property type="project" value="TreeGrafter"/>
</dbReference>